<protein>
    <submittedName>
        <fullName evidence="12">Chemokine (C-C motif) receptor 2</fullName>
    </submittedName>
</protein>
<reference evidence="12" key="1">
    <citation type="submission" date="2025-08" db="UniProtKB">
        <authorList>
            <consortium name="Ensembl"/>
        </authorList>
    </citation>
    <scope>IDENTIFICATION</scope>
</reference>
<dbReference type="PROSITE" id="PS00237">
    <property type="entry name" value="G_PROTEIN_RECEP_F1_1"/>
    <property type="match status" value="1"/>
</dbReference>
<sequence length="373" mass="42456">MKLDLYVVNVDINKNKFVYPGNGTNATAAYDYSAYYDESINFSPCDDVDLKDFGHVFLPTLYSLVFVLGFIGNGLVVCVLVKYRNQTNLTDICLCNLALSDLLFVLTLPFYAHYSAVRLWAFGDFMCRFISGCHRSGFFSSIFFMIIMTLDRYLVIVHAHKVARYRTLQAGVTVSVFVWLLSLFVSLPALIFTKVTDGPDGLECNYAPNNNAWKLYDIFATNLLGLMIPFVVMVGCYSRIILTLVNMRNAKKKHCVVRLIICIVVTFFLFWAPYNISIFLKFLQSEGKMPNSCKFHRDLKLTITVTETFAYTHCCLNPIVYAFVGQKFMKRAVHMLSNWLPGIHLRPCSDFSETLFRRSSVPSKSSVTSTVIM</sequence>
<feature type="transmembrane region" description="Helical" evidence="10">
    <location>
        <begin position="223"/>
        <end position="244"/>
    </location>
</feature>
<evidence type="ECO:0000256" key="8">
    <source>
        <dbReference type="ARBA" id="ARBA00023224"/>
    </source>
</evidence>
<evidence type="ECO:0000256" key="6">
    <source>
        <dbReference type="ARBA" id="ARBA00023136"/>
    </source>
</evidence>
<feature type="domain" description="G-protein coupled receptors family 1 profile" evidence="11">
    <location>
        <begin position="72"/>
        <end position="321"/>
    </location>
</feature>
<dbReference type="GO" id="GO:0019957">
    <property type="term" value="F:C-C chemokine binding"/>
    <property type="evidence" value="ECO:0007669"/>
    <property type="project" value="TreeGrafter"/>
</dbReference>
<name>A0A3B4YED7_SERLL</name>
<comment type="similarity">
    <text evidence="9">Belongs to the G-protein coupled receptor 1 family.</text>
</comment>
<dbReference type="Proteomes" id="UP000261360">
    <property type="component" value="Unplaced"/>
</dbReference>
<dbReference type="GO" id="GO:0007204">
    <property type="term" value="P:positive regulation of cytosolic calcium ion concentration"/>
    <property type="evidence" value="ECO:0007669"/>
    <property type="project" value="TreeGrafter"/>
</dbReference>
<dbReference type="PANTHER" id="PTHR10489:SF686">
    <property type="entry name" value="C-C CHEMOKINE RECEPTOR TYPE 5"/>
    <property type="match status" value="1"/>
</dbReference>
<dbReference type="PRINTS" id="PR00657">
    <property type="entry name" value="CCCHEMOKINER"/>
</dbReference>
<evidence type="ECO:0000256" key="4">
    <source>
        <dbReference type="ARBA" id="ARBA00022989"/>
    </source>
</evidence>
<keyword evidence="3 9" id="KW-0812">Transmembrane</keyword>
<dbReference type="GO" id="GO:0019722">
    <property type="term" value="P:calcium-mediated signaling"/>
    <property type="evidence" value="ECO:0007669"/>
    <property type="project" value="TreeGrafter"/>
</dbReference>
<feature type="transmembrane region" description="Helical" evidence="10">
    <location>
        <begin position="61"/>
        <end position="81"/>
    </location>
</feature>
<evidence type="ECO:0000313" key="13">
    <source>
        <dbReference type="Proteomes" id="UP000261360"/>
    </source>
</evidence>
<accession>A0A3B4YED7</accession>
<evidence type="ECO:0000256" key="10">
    <source>
        <dbReference type="SAM" id="Phobius"/>
    </source>
</evidence>
<dbReference type="Ensembl" id="ENSSLDT00000027218.1">
    <property type="protein sequence ID" value="ENSSLDP00000026403.1"/>
    <property type="gene ID" value="ENSSLDG00000020532.1"/>
</dbReference>
<dbReference type="GO" id="GO:0009897">
    <property type="term" value="C:external side of plasma membrane"/>
    <property type="evidence" value="ECO:0007669"/>
    <property type="project" value="TreeGrafter"/>
</dbReference>
<dbReference type="Gene3D" id="1.20.1070.10">
    <property type="entry name" value="Rhodopsin 7-helix transmembrane proteins"/>
    <property type="match status" value="1"/>
</dbReference>
<dbReference type="STRING" id="1841481.ENSSLDP00000026403"/>
<evidence type="ECO:0000256" key="5">
    <source>
        <dbReference type="ARBA" id="ARBA00023040"/>
    </source>
</evidence>
<comment type="subcellular location">
    <subcellularLocation>
        <location evidence="1">Cell membrane</location>
        <topology evidence="1">Multi-pass membrane protein</topology>
    </subcellularLocation>
</comment>
<evidence type="ECO:0000256" key="3">
    <source>
        <dbReference type="ARBA" id="ARBA00022692"/>
    </source>
</evidence>
<dbReference type="GO" id="GO:0006955">
    <property type="term" value="P:immune response"/>
    <property type="evidence" value="ECO:0007669"/>
    <property type="project" value="TreeGrafter"/>
</dbReference>
<evidence type="ECO:0000256" key="1">
    <source>
        <dbReference type="ARBA" id="ARBA00004651"/>
    </source>
</evidence>
<dbReference type="InterPro" id="IPR017452">
    <property type="entry name" value="GPCR_Rhodpsn_7TM"/>
</dbReference>
<keyword evidence="5 9" id="KW-0297">G-protein coupled receptor</keyword>
<dbReference type="GeneTree" id="ENSGT01020000230359"/>
<dbReference type="InterPro" id="IPR000355">
    <property type="entry name" value="Chemokine_rcpt"/>
</dbReference>
<dbReference type="AlphaFoldDB" id="A0A3B4YED7"/>
<feature type="transmembrane region" description="Helical" evidence="10">
    <location>
        <begin position="256"/>
        <end position="274"/>
    </location>
</feature>
<dbReference type="PROSITE" id="PS50262">
    <property type="entry name" value="G_PROTEIN_RECEP_F1_2"/>
    <property type="match status" value="1"/>
</dbReference>
<dbReference type="InterPro" id="IPR000276">
    <property type="entry name" value="GPCR_Rhodpsn"/>
</dbReference>
<evidence type="ECO:0000256" key="2">
    <source>
        <dbReference type="ARBA" id="ARBA00022475"/>
    </source>
</evidence>
<dbReference type="GO" id="GO:0060326">
    <property type="term" value="P:cell chemotaxis"/>
    <property type="evidence" value="ECO:0007669"/>
    <property type="project" value="TreeGrafter"/>
</dbReference>
<keyword evidence="2" id="KW-1003">Cell membrane</keyword>
<keyword evidence="6 10" id="KW-0472">Membrane</keyword>
<dbReference type="GO" id="GO:0016493">
    <property type="term" value="F:C-C chemokine receptor activity"/>
    <property type="evidence" value="ECO:0007669"/>
    <property type="project" value="TreeGrafter"/>
</dbReference>
<dbReference type="Pfam" id="PF00001">
    <property type="entry name" value="7tm_1"/>
    <property type="match status" value="1"/>
</dbReference>
<dbReference type="InterPro" id="IPR050119">
    <property type="entry name" value="CCR1-9-like"/>
</dbReference>
<proteinExistence type="inferred from homology"/>
<dbReference type="CDD" id="cd14984">
    <property type="entry name" value="7tmA_Chemokine_R"/>
    <property type="match status" value="1"/>
</dbReference>
<evidence type="ECO:0000256" key="9">
    <source>
        <dbReference type="RuleBase" id="RU000688"/>
    </source>
</evidence>
<dbReference type="SUPFAM" id="SSF81321">
    <property type="entry name" value="Family A G protein-coupled receptor-like"/>
    <property type="match status" value="1"/>
</dbReference>
<dbReference type="PANTHER" id="PTHR10489">
    <property type="entry name" value="CELL ADHESION MOLECULE"/>
    <property type="match status" value="1"/>
</dbReference>
<feature type="transmembrane region" description="Helical" evidence="10">
    <location>
        <begin position="93"/>
        <end position="116"/>
    </location>
</feature>
<dbReference type="PRINTS" id="PR00237">
    <property type="entry name" value="GPCRRHODOPSN"/>
</dbReference>
<evidence type="ECO:0000259" key="11">
    <source>
        <dbReference type="PROSITE" id="PS50262"/>
    </source>
</evidence>
<reference evidence="12" key="2">
    <citation type="submission" date="2025-09" db="UniProtKB">
        <authorList>
            <consortium name="Ensembl"/>
        </authorList>
    </citation>
    <scope>IDENTIFICATION</scope>
</reference>
<keyword evidence="4 10" id="KW-1133">Transmembrane helix</keyword>
<keyword evidence="13" id="KW-1185">Reference proteome</keyword>
<organism evidence="12 13">
    <name type="scientific">Seriola lalandi dorsalis</name>
    <dbReference type="NCBI Taxonomy" id="1841481"/>
    <lineage>
        <taxon>Eukaryota</taxon>
        <taxon>Metazoa</taxon>
        <taxon>Chordata</taxon>
        <taxon>Craniata</taxon>
        <taxon>Vertebrata</taxon>
        <taxon>Euteleostomi</taxon>
        <taxon>Actinopterygii</taxon>
        <taxon>Neopterygii</taxon>
        <taxon>Teleostei</taxon>
        <taxon>Neoteleostei</taxon>
        <taxon>Acanthomorphata</taxon>
        <taxon>Carangaria</taxon>
        <taxon>Carangiformes</taxon>
        <taxon>Carangidae</taxon>
        <taxon>Seriola</taxon>
    </lineage>
</organism>
<feature type="transmembrane region" description="Helical" evidence="10">
    <location>
        <begin position="136"/>
        <end position="155"/>
    </location>
</feature>
<evidence type="ECO:0000256" key="7">
    <source>
        <dbReference type="ARBA" id="ARBA00023170"/>
    </source>
</evidence>
<feature type="transmembrane region" description="Helical" evidence="10">
    <location>
        <begin position="167"/>
        <end position="192"/>
    </location>
</feature>
<keyword evidence="7 9" id="KW-0675">Receptor</keyword>
<evidence type="ECO:0000313" key="12">
    <source>
        <dbReference type="Ensembl" id="ENSSLDP00000026403.1"/>
    </source>
</evidence>
<keyword evidence="8 9" id="KW-0807">Transducer</keyword>